<dbReference type="RefSeq" id="WP_230271242.1">
    <property type="nucleotide sequence ID" value="NZ_JAJKFW010000006.1"/>
</dbReference>
<comment type="caution">
    <text evidence="2">The sequence shown here is derived from an EMBL/GenBank/DDBJ whole genome shotgun (WGS) entry which is preliminary data.</text>
</comment>
<sequence length="190" mass="21167">MIGEYKINRTTRRCSVGDRPLEPGEVYYSVVTEADEDFKRVDIAADAWTGPPEDAIGWWKNRVPRAEEKKREIAPPEVLVELLRSMAEQPAAAKSRFLLALLLLRKRHLKTVDPPTSGSPMGAPQSDQELKSTNEATAGNSPPHEVMLLQSNVDQSTMEVEVVAIASSEASRLQDELIDLIYRDVDDVPE</sequence>
<dbReference type="Proteomes" id="UP001430306">
    <property type="component" value="Unassembled WGS sequence"/>
</dbReference>
<dbReference type="EMBL" id="JAJKFW010000006">
    <property type="protein sequence ID" value="MCC9641238.1"/>
    <property type="molecule type" value="Genomic_DNA"/>
</dbReference>
<protein>
    <submittedName>
        <fullName evidence="2">Uncharacterized protein</fullName>
    </submittedName>
</protein>
<evidence type="ECO:0000256" key="1">
    <source>
        <dbReference type="SAM" id="MobiDB-lite"/>
    </source>
</evidence>
<evidence type="ECO:0000313" key="2">
    <source>
        <dbReference type="EMBL" id="MCC9641238.1"/>
    </source>
</evidence>
<organism evidence="2 3">
    <name type="scientific">Rhodopirellula halodulae</name>
    <dbReference type="NCBI Taxonomy" id="2894198"/>
    <lineage>
        <taxon>Bacteria</taxon>
        <taxon>Pseudomonadati</taxon>
        <taxon>Planctomycetota</taxon>
        <taxon>Planctomycetia</taxon>
        <taxon>Pirellulales</taxon>
        <taxon>Pirellulaceae</taxon>
        <taxon>Rhodopirellula</taxon>
    </lineage>
</organism>
<accession>A0ABS8NCH5</accession>
<feature type="compositionally biased region" description="Polar residues" evidence="1">
    <location>
        <begin position="114"/>
        <end position="140"/>
    </location>
</feature>
<feature type="region of interest" description="Disordered" evidence="1">
    <location>
        <begin position="111"/>
        <end position="145"/>
    </location>
</feature>
<proteinExistence type="predicted"/>
<keyword evidence="3" id="KW-1185">Reference proteome</keyword>
<gene>
    <name evidence="2" type="ORF">LOC71_03055</name>
</gene>
<evidence type="ECO:0000313" key="3">
    <source>
        <dbReference type="Proteomes" id="UP001430306"/>
    </source>
</evidence>
<name>A0ABS8NCH5_9BACT</name>
<reference evidence="2" key="1">
    <citation type="submission" date="2021-11" db="EMBL/GenBank/DDBJ databases">
        <title>Genome sequence.</title>
        <authorList>
            <person name="Sun Q."/>
        </authorList>
    </citation>
    <scope>NUCLEOTIDE SEQUENCE</scope>
    <source>
        <strain evidence="2">JC740</strain>
    </source>
</reference>